<evidence type="ECO:0000313" key="1">
    <source>
        <dbReference type="EMBL" id="AEH03791.1"/>
    </source>
</evidence>
<proteinExistence type="predicted"/>
<dbReference type="RefSeq" id="YP_009217447.1">
    <property type="nucleotide sequence ID" value="NC_028999.1"/>
</dbReference>
<organismHost>
    <name type="scientific">Pseudomonas aeruginosa</name>
    <dbReference type="NCBI Taxonomy" id="287"/>
</organismHost>
<reference evidence="1 2" key="1">
    <citation type="journal article" date="2011" name="Microbiology">
        <title>The Pseudomonas aeruginosa generalized transducing phage phiPA3 is a new member of the phiKZ-like group of 'jumbo' phages, and infects model laboratory strains and clinical isolates from cystic fibrosis patients.</title>
        <authorList>
            <person name="Monson R."/>
            <person name="Foulds I."/>
            <person name="Foweraker J."/>
            <person name="Welch M."/>
            <person name="Salmond G.P."/>
        </authorList>
    </citation>
    <scope>NUCLEOTIDE SEQUENCE [LARGE SCALE GENOMIC DNA]</scope>
</reference>
<organism evidence="1 2">
    <name type="scientific">Pseudomonas phage PhiPA3</name>
    <name type="common">Pseudomonas aeruginosa phage PhiPA3</name>
    <dbReference type="NCBI Taxonomy" id="998086"/>
    <lineage>
        <taxon>Viruses</taxon>
        <taxon>Duplodnaviria</taxon>
        <taxon>Heunggongvirae</taxon>
        <taxon>Uroviricota</taxon>
        <taxon>Caudoviricetes</taxon>
        <taxon>Chimalliviridae</taxon>
        <taxon>Miltoncavirus</taxon>
        <taxon>Miltoncavirus PhiPA3</taxon>
    </lineage>
</organism>
<evidence type="ECO:0000313" key="2">
    <source>
        <dbReference type="Proteomes" id="UP000008388"/>
    </source>
</evidence>
<keyword evidence="2" id="KW-1185">Reference proteome</keyword>
<gene>
    <name evidence="1" type="primary">368</name>
</gene>
<protein>
    <submittedName>
        <fullName evidence="1">Uncharacterized protein 368</fullName>
    </submittedName>
</protein>
<dbReference type="Proteomes" id="UP000008388">
    <property type="component" value="Segment"/>
</dbReference>
<dbReference type="KEGG" id="vg:26643896"/>
<dbReference type="EMBL" id="HQ630627">
    <property type="protein sequence ID" value="AEH03791.1"/>
    <property type="molecule type" value="Genomic_DNA"/>
</dbReference>
<name>F8SJK0_BPPA3</name>
<dbReference type="GeneID" id="26643896"/>
<accession>F8SJK0</accession>
<sequence>MPTLERSRRPFLIYMRTLLVDTNNEIRASLVAPTTSHSTINFPLIVSGFPGAISISSQCSLRGSGESGTASIW</sequence>